<dbReference type="SUPFAM" id="SSF53697">
    <property type="entry name" value="SIS domain"/>
    <property type="match status" value="1"/>
</dbReference>
<dbReference type="GO" id="GO:0004476">
    <property type="term" value="F:mannose-6-phosphate isomerase activity"/>
    <property type="evidence" value="ECO:0007669"/>
    <property type="project" value="InterPro"/>
</dbReference>
<protein>
    <recommendedName>
        <fullName evidence="3">Bifunctional glucose-6-phosphate/mannose-6-phosphate isomerase C-terminal domain-containing protein</fullName>
    </recommendedName>
</protein>
<evidence type="ECO:0000256" key="2">
    <source>
        <dbReference type="ARBA" id="ARBA00023235"/>
    </source>
</evidence>
<evidence type="ECO:0000313" key="5">
    <source>
        <dbReference type="Proteomes" id="UP000177171"/>
    </source>
</evidence>
<name>A0A1G2LMC5_9BACT</name>
<dbReference type="Pfam" id="PF10432">
    <property type="entry name" value="bact-PGI_C"/>
    <property type="match status" value="1"/>
</dbReference>
<evidence type="ECO:0000256" key="1">
    <source>
        <dbReference type="ARBA" id="ARBA00010523"/>
    </source>
</evidence>
<dbReference type="Gene3D" id="3.40.50.10490">
    <property type="entry name" value="Glucose-6-phosphate isomerase like protein, domain 1"/>
    <property type="match status" value="2"/>
</dbReference>
<sequence length="324" mass="36384">MREAIINFPKQFLFKPEIENGGKLKLAKFKKFIVCGMGGSHLSGDLVRTWKPAINIIIHSDYGLPPINHHNKGNTLIIASSYSGNTEEAIDAFKTAIKSKIPVAAISTGGKLLELAQKYRVPYIKLQNDGIQPRMATGLGFRALLKVLGEEKALIESGKLAYSLKSIKLENKGRGLAKKLKGFVPVIYSSQRNSAIAYNWKIKFNETGKIPAFYNVLPELNHNEMTGFDVKAGTRGLSKKNYFIFLRDAEDHPRILKRMSILKKLYNDRGLIVETIDIKGSTRFHKIFSSLLLADWTAYYTALGYSVDSEQVPMVEEFKKLIIK</sequence>
<dbReference type="CDD" id="cd05637">
    <property type="entry name" value="SIS_PGI_PMI_2"/>
    <property type="match status" value="1"/>
</dbReference>
<organism evidence="4 5">
    <name type="scientific">Candidatus Sungbacteria bacterium RIFCSPLOWO2_12_FULL_41_11</name>
    <dbReference type="NCBI Taxonomy" id="1802286"/>
    <lineage>
        <taxon>Bacteria</taxon>
        <taxon>Candidatus Sungiibacteriota</taxon>
    </lineage>
</organism>
<comment type="similarity">
    <text evidence="1">Belongs to the PGI/PMI family.</text>
</comment>
<evidence type="ECO:0000259" key="3">
    <source>
        <dbReference type="Pfam" id="PF10432"/>
    </source>
</evidence>
<evidence type="ECO:0000313" key="4">
    <source>
        <dbReference type="EMBL" id="OHA12766.1"/>
    </source>
</evidence>
<dbReference type="GO" id="GO:0097367">
    <property type="term" value="F:carbohydrate derivative binding"/>
    <property type="evidence" value="ECO:0007669"/>
    <property type="project" value="InterPro"/>
</dbReference>
<proteinExistence type="inferred from homology"/>
<dbReference type="GO" id="GO:0005975">
    <property type="term" value="P:carbohydrate metabolic process"/>
    <property type="evidence" value="ECO:0007669"/>
    <property type="project" value="InterPro"/>
</dbReference>
<accession>A0A1G2LMC5</accession>
<dbReference type="InterPro" id="IPR046348">
    <property type="entry name" value="SIS_dom_sf"/>
</dbReference>
<dbReference type="GO" id="GO:0004347">
    <property type="term" value="F:glucose-6-phosphate isomerase activity"/>
    <property type="evidence" value="ECO:0007669"/>
    <property type="project" value="InterPro"/>
</dbReference>
<dbReference type="Proteomes" id="UP000177171">
    <property type="component" value="Unassembled WGS sequence"/>
</dbReference>
<dbReference type="EMBL" id="MHQY01000041">
    <property type="protein sequence ID" value="OHA12766.1"/>
    <property type="molecule type" value="Genomic_DNA"/>
</dbReference>
<reference evidence="4 5" key="1">
    <citation type="journal article" date="2016" name="Nat. Commun.">
        <title>Thousands of microbial genomes shed light on interconnected biogeochemical processes in an aquifer system.</title>
        <authorList>
            <person name="Anantharaman K."/>
            <person name="Brown C.T."/>
            <person name="Hug L.A."/>
            <person name="Sharon I."/>
            <person name="Castelle C.J."/>
            <person name="Probst A.J."/>
            <person name="Thomas B.C."/>
            <person name="Singh A."/>
            <person name="Wilkins M.J."/>
            <person name="Karaoz U."/>
            <person name="Brodie E.L."/>
            <person name="Williams K.H."/>
            <person name="Hubbard S.S."/>
            <person name="Banfield J.F."/>
        </authorList>
    </citation>
    <scope>NUCLEOTIDE SEQUENCE [LARGE SCALE GENOMIC DNA]</scope>
</reference>
<feature type="domain" description="Bifunctional glucose-6-phosphate/mannose-6-phosphate isomerase C-terminal" evidence="3">
    <location>
        <begin position="170"/>
        <end position="320"/>
    </location>
</feature>
<dbReference type="AlphaFoldDB" id="A0A1G2LMC5"/>
<keyword evidence="2" id="KW-0413">Isomerase</keyword>
<comment type="caution">
    <text evidence="4">The sequence shown here is derived from an EMBL/GenBank/DDBJ whole genome shotgun (WGS) entry which is preliminary data.</text>
</comment>
<dbReference type="GO" id="GO:1901135">
    <property type="term" value="P:carbohydrate derivative metabolic process"/>
    <property type="evidence" value="ECO:0007669"/>
    <property type="project" value="InterPro"/>
</dbReference>
<dbReference type="InterPro" id="IPR019490">
    <property type="entry name" value="Glu6P/Mann6P_isomerase_C"/>
</dbReference>
<gene>
    <name evidence="4" type="ORF">A3G49_00375</name>
</gene>